<reference evidence="2 3" key="1">
    <citation type="submission" date="2022-11" db="EMBL/GenBank/DDBJ databases">
        <title>Minimal conservation of predation-associated metabolite biosynthetic gene clusters underscores biosynthetic potential of Myxococcota including descriptions for ten novel species: Archangium lansinium sp. nov., Myxococcus landrumus sp. nov., Nannocystis bai.</title>
        <authorList>
            <person name="Ahearne A."/>
            <person name="Stevens C."/>
            <person name="Dowd S."/>
        </authorList>
    </citation>
    <scope>NUCLEOTIDE SEQUENCE [LARGE SCALE GENOMIC DNA]</scope>
    <source>
        <strain evidence="2 3">NCELM</strain>
    </source>
</reference>
<protein>
    <recommendedName>
        <fullName evidence="4">Lipoprotein</fullName>
    </recommendedName>
</protein>
<accession>A0ABT5B6S3</accession>
<evidence type="ECO:0000313" key="3">
    <source>
        <dbReference type="Proteomes" id="UP001217838"/>
    </source>
</evidence>
<evidence type="ECO:0000313" key="2">
    <source>
        <dbReference type="EMBL" id="MDC0669224.1"/>
    </source>
</evidence>
<gene>
    <name evidence="2" type="ORF">POL58_15840</name>
</gene>
<feature type="compositionally biased region" description="Low complexity" evidence="1">
    <location>
        <begin position="28"/>
        <end position="67"/>
    </location>
</feature>
<feature type="region of interest" description="Disordered" evidence="1">
    <location>
        <begin position="28"/>
        <end position="76"/>
    </location>
</feature>
<organism evidence="2 3">
    <name type="scientific">Nannocystis radixulma</name>
    <dbReference type="NCBI Taxonomy" id="2995305"/>
    <lineage>
        <taxon>Bacteria</taxon>
        <taxon>Pseudomonadati</taxon>
        <taxon>Myxococcota</taxon>
        <taxon>Polyangia</taxon>
        <taxon>Nannocystales</taxon>
        <taxon>Nannocystaceae</taxon>
        <taxon>Nannocystis</taxon>
    </lineage>
</organism>
<sequence>MLAVRNWITVSAYILVLLPWIGACGDPSQSTEGSTSSAAGTDTSGPGAPTTTGSGSITDTSAATTDGMSSADATAGPTDCGLAGTDDELFLAGSFKLTTVSDAVMGPPSDVFAPLLNVDVCFGLTFAGEPVMENDQTRANMTEVALQTDDASGVVAATFAPATTGLLALRPMEFSPTVFVASIGTASPMADAQYSFELACMSPTGFELGDTGAPIFQSMVCDEGTVAVRRFTVAPNGQLLTDLVLGSASFRLHVP</sequence>
<evidence type="ECO:0008006" key="4">
    <source>
        <dbReference type="Google" id="ProtNLM"/>
    </source>
</evidence>
<comment type="caution">
    <text evidence="2">The sequence shown here is derived from an EMBL/GenBank/DDBJ whole genome shotgun (WGS) entry which is preliminary data.</text>
</comment>
<proteinExistence type="predicted"/>
<name>A0ABT5B6S3_9BACT</name>
<evidence type="ECO:0000256" key="1">
    <source>
        <dbReference type="SAM" id="MobiDB-lite"/>
    </source>
</evidence>
<keyword evidence="3" id="KW-1185">Reference proteome</keyword>
<dbReference type="Proteomes" id="UP001217838">
    <property type="component" value="Unassembled WGS sequence"/>
</dbReference>
<dbReference type="PROSITE" id="PS51257">
    <property type="entry name" value="PROKAR_LIPOPROTEIN"/>
    <property type="match status" value="1"/>
</dbReference>
<dbReference type="EMBL" id="JAQNDN010000007">
    <property type="protein sequence ID" value="MDC0669224.1"/>
    <property type="molecule type" value="Genomic_DNA"/>
</dbReference>